<evidence type="ECO:0000256" key="1">
    <source>
        <dbReference type="ARBA" id="ARBA00023015"/>
    </source>
</evidence>
<keyword evidence="6" id="KW-1185">Reference proteome</keyword>
<keyword evidence="1" id="KW-0805">Transcription regulation</keyword>
<dbReference type="PANTHER" id="PTHR46796">
    <property type="entry name" value="HTH-TYPE TRANSCRIPTIONAL ACTIVATOR RHAS-RELATED"/>
    <property type="match status" value="1"/>
</dbReference>
<proteinExistence type="predicted"/>
<organism evidence="5 6">
    <name type="scientific">Temperatibacter marinus</name>
    <dbReference type="NCBI Taxonomy" id="1456591"/>
    <lineage>
        <taxon>Bacteria</taxon>
        <taxon>Pseudomonadati</taxon>
        <taxon>Pseudomonadota</taxon>
        <taxon>Alphaproteobacteria</taxon>
        <taxon>Kordiimonadales</taxon>
        <taxon>Temperatibacteraceae</taxon>
        <taxon>Temperatibacter</taxon>
    </lineage>
</organism>
<feature type="domain" description="HTH araC/xylS-type" evidence="4">
    <location>
        <begin position="183"/>
        <end position="280"/>
    </location>
</feature>
<dbReference type="InterPro" id="IPR050204">
    <property type="entry name" value="AraC_XylS_family_regulators"/>
</dbReference>
<dbReference type="GO" id="GO:0043565">
    <property type="term" value="F:sequence-specific DNA binding"/>
    <property type="evidence" value="ECO:0007669"/>
    <property type="project" value="InterPro"/>
</dbReference>
<dbReference type="PROSITE" id="PS01124">
    <property type="entry name" value="HTH_ARAC_FAMILY_2"/>
    <property type="match status" value="1"/>
</dbReference>
<evidence type="ECO:0000313" key="6">
    <source>
        <dbReference type="Proteomes" id="UP001268683"/>
    </source>
</evidence>
<keyword evidence="3" id="KW-0804">Transcription</keyword>
<protein>
    <submittedName>
        <fullName evidence="5">AraC family transcriptional regulator</fullName>
    </submittedName>
</protein>
<dbReference type="SUPFAM" id="SSF46689">
    <property type="entry name" value="Homeodomain-like"/>
    <property type="match status" value="2"/>
</dbReference>
<dbReference type="EMBL" id="CP123872">
    <property type="protein sequence ID" value="WND03842.1"/>
    <property type="molecule type" value="Genomic_DNA"/>
</dbReference>
<accession>A0AA52EE88</accession>
<evidence type="ECO:0000259" key="4">
    <source>
        <dbReference type="PROSITE" id="PS01124"/>
    </source>
</evidence>
<evidence type="ECO:0000256" key="2">
    <source>
        <dbReference type="ARBA" id="ARBA00023125"/>
    </source>
</evidence>
<dbReference type="KEGG" id="tmk:QGN29_05585"/>
<keyword evidence="2" id="KW-0238">DNA-binding</keyword>
<dbReference type="SMART" id="SM00342">
    <property type="entry name" value="HTH_ARAC"/>
    <property type="match status" value="1"/>
</dbReference>
<dbReference type="GO" id="GO:0003700">
    <property type="term" value="F:DNA-binding transcription factor activity"/>
    <property type="evidence" value="ECO:0007669"/>
    <property type="project" value="InterPro"/>
</dbReference>
<dbReference type="PANTHER" id="PTHR46796:SF6">
    <property type="entry name" value="ARAC SUBFAMILY"/>
    <property type="match status" value="1"/>
</dbReference>
<gene>
    <name evidence="5" type="ORF">QGN29_05585</name>
</gene>
<evidence type="ECO:0000313" key="5">
    <source>
        <dbReference type="EMBL" id="WND03842.1"/>
    </source>
</evidence>
<reference evidence="5" key="1">
    <citation type="submission" date="2023-04" db="EMBL/GenBank/DDBJ databases">
        <title>Complete genome sequence of Temperatibacter marinus.</title>
        <authorList>
            <person name="Rong J.-C."/>
            <person name="Yi M.-L."/>
            <person name="Zhao Q."/>
        </authorList>
    </citation>
    <scope>NUCLEOTIDE SEQUENCE</scope>
    <source>
        <strain evidence="5">NBRC 110045</strain>
    </source>
</reference>
<dbReference type="Gene3D" id="1.10.10.60">
    <property type="entry name" value="Homeodomain-like"/>
    <property type="match status" value="2"/>
</dbReference>
<name>A0AA52EE88_9PROT</name>
<dbReference type="AlphaFoldDB" id="A0AA52EE88"/>
<dbReference type="InterPro" id="IPR018060">
    <property type="entry name" value="HTH_AraC"/>
</dbReference>
<evidence type="ECO:0000256" key="3">
    <source>
        <dbReference type="ARBA" id="ARBA00023163"/>
    </source>
</evidence>
<dbReference type="RefSeq" id="WP_310799707.1">
    <property type="nucleotide sequence ID" value="NZ_CP123872.1"/>
</dbReference>
<dbReference type="Proteomes" id="UP001268683">
    <property type="component" value="Chromosome"/>
</dbReference>
<dbReference type="Pfam" id="PF12833">
    <property type="entry name" value="HTH_18"/>
    <property type="match status" value="1"/>
</dbReference>
<dbReference type="InterPro" id="IPR009057">
    <property type="entry name" value="Homeodomain-like_sf"/>
</dbReference>
<sequence length="280" mass="32075">MTDHLNHFAKIAHEQSSKRDPFLKGVEMVQWHVNQSDVTYCRQSDHTLSLYLSGGTTSFRKDKQGLYGGPGKICLMPEQSESKWAINSEIDFLHLYIPDEQLKTAASMTFSKDVRFIELLDVVYQEDPILLAWVQKYVRSTRTDPVESEEIVNNIIVHLLQHYTSKDLSLKQVKGGLSLYHMRRVNSAIKDQLDHKITIEWLAALIGLSPFHFARMFKLSFGMTPSRYITALRVQKVKSLLQSERSLSDISYAAGFAQQSHMSIQFKKITGFTPAVYRSL</sequence>